<accession>A0AA39HC99</accession>
<feature type="region of interest" description="Disordered" evidence="1">
    <location>
        <begin position="183"/>
        <end position="213"/>
    </location>
</feature>
<feature type="compositionally biased region" description="Basic and acidic residues" evidence="1">
    <location>
        <begin position="91"/>
        <end position="102"/>
    </location>
</feature>
<evidence type="ECO:0000313" key="2">
    <source>
        <dbReference type="EMBL" id="KAK0402659.1"/>
    </source>
</evidence>
<feature type="compositionally biased region" description="Polar residues" evidence="1">
    <location>
        <begin position="155"/>
        <end position="169"/>
    </location>
</feature>
<feature type="region of interest" description="Disordered" evidence="1">
    <location>
        <begin position="1"/>
        <end position="169"/>
    </location>
</feature>
<evidence type="ECO:0000256" key="1">
    <source>
        <dbReference type="SAM" id="MobiDB-lite"/>
    </source>
</evidence>
<organism evidence="2 3">
    <name type="scientific">Steinernema hermaphroditum</name>
    <dbReference type="NCBI Taxonomy" id="289476"/>
    <lineage>
        <taxon>Eukaryota</taxon>
        <taxon>Metazoa</taxon>
        <taxon>Ecdysozoa</taxon>
        <taxon>Nematoda</taxon>
        <taxon>Chromadorea</taxon>
        <taxon>Rhabditida</taxon>
        <taxon>Tylenchina</taxon>
        <taxon>Panagrolaimomorpha</taxon>
        <taxon>Strongyloidoidea</taxon>
        <taxon>Steinernematidae</taxon>
        <taxon>Steinernema</taxon>
    </lineage>
</organism>
<dbReference type="Proteomes" id="UP001175271">
    <property type="component" value="Unassembled WGS sequence"/>
</dbReference>
<comment type="caution">
    <text evidence="2">The sequence shown here is derived from an EMBL/GenBank/DDBJ whole genome shotgun (WGS) entry which is preliminary data.</text>
</comment>
<sequence length="402" mass="44534">MDLVDAKNDEAKPPPETCEIHTSTESSSSVSRTEEKPSTESCTASTPSASSSTSSISGRESESNMPRARKTPTLRTPDMQIGRRGIVMQQPKEKGGIGKHAEMLQQLTASQEPSPPEAASSPAAPSTTRMAPLPPLLLDANTEQKRRIRKKKTDNAASSSSAGPQTALSATEIFKAQLDKLMAELPPPEDGPSSSQATKPKSPTRKTRKKLTANERLREEIAELQEKNERLKREDQELDHELVAIGEEKRATIVAYDEDKMKYNEILTSNIHIREHYTSAVAHERSKIEAINNRFSYIKGLRALLSNHGVDPGEEQPRDYFVTKRMTTYSENGEEMVEEVDGSLPMPPKCQANCHIQQLYDDHHKTASEVMNIAAEGEETIEVARMVEEYSNCSSDDFIVVD</sequence>
<reference evidence="2" key="1">
    <citation type="submission" date="2023-06" db="EMBL/GenBank/DDBJ databases">
        <title>Genomic analysis of the entomopathogenic nematode Steinernema hermaphroditum.</title>
        <authorList>
            <person name="Schwarz E.M."/>
            <person name="Heppert J.K."/>
            <person name="Baniya A."/>
            <person name="Schwartz H.T."/>
            <person name="Tan C.-H."/>
            <person name="Antoshechkin I."/>
            <person name="Sternberg P.W."/>
            <person name="Goodrich-Blair H."/>
            <person name="Dillman A.R."/>
        </authorList>
    </citation>
    <scope>NUCLEOTIDE SEQUENCE</scope>
    <source>
        <strain evidence="2">PS9179</strain>
        <tissue evidence="2">Whole animal</tissue>
    </source>
</reference>
<evidence type="ECO:0000313" key="3">
    <source>
        <dbReference type="Proteomes" id="UP001175271"/>
    </source>
</evidence>
<feature type="compositionally biased region" description="Low complexity" evidence="1">
    <location>
        <begin position="39"/>
        <end position="58"/>
    </location>
</feature>
<name>A0AA39HC99_9BILA</name>
<feature type="compositionally biased region" description="Basic and acidic residues" evidence="1">
    <location>
        <begin position="1"/>
        <end position="13"/>
    </location>
</feature>
<dbReference type="AlphaFoldDB" id="A0AA39HC99"/>
<feature type="compositionally biased region" description="Low complexity" evidence="1">
    <location>
        <begin position="20"/>
        <end position="31"/>
    </location>
</feature>
<dbReference type="EMBL" id="JAUCMV010000004">
    <property type="protein sequence ID" value="KAK0402659.1"/>
    <property type="molecule type" value="Genomic_DNA"/>
</dbReference>
<feature type="compositionally biased region" description="Low complexity" evidence="1">
    <location>
        <begin position="109"/>
        <end position="126"/>
    </location>
</feature>
<keyword evidence="3" id="KW-1185">Reference proteome</keyword>
<feature type="compositionally biased region" description="Basic residues" evidence="1">
    <location>
        <begin position="202"/>
        <end position="211"/>
    </location>
</feature>
<gene>
    <name evidence="2" type="ORF">QR680_016460</name>
</gene>
<protein>
    <submittedName>
        <fullName evidence="2">Uncharacterized protein</fullName>
    </submittedName>
</protein>
<proteinExistence type="predicted"/>